<gene>
    <name evidence="2" type="ORF">HQN59_16045</name>
</gene>
<dbReference type="PANTHER" id="PTHR35562">
    <property type="entry name" value="DNA ENDONUCLEASE SMRA-RELATED"/>
    <property type="match status" value="1"/>
</dbReference>
<proteinExistence type="predicted"/>
<accession>A0A7Y6NQ98</accession>
<dbReference type="Proteomes" id="UP000529637">
    <property type="component" value="Unassembled WGS sequence"/>
</dbReference>
<dbReference type="Pfam" id="PF01713">
    <property type="entry name" value="Smr"/>
    <property type="match status" value="1"/>
</dbReference>
<keyword evidence="3" id="KW-1185">Reference proteome</keyword>
<dbReference type="RefSeq" id="WP_176070122.1">
    <property type="nucleotide sequence ID" value="NZ_JABWMJ010000007.1"/>
</dbReference>
<dbReference type="EMBL" id="JABWMJ010000007">
    <property type="protein sequence ID" value="NUZ07274.1"/>
    <property type="molecule type" value="Genomic_DNA"/>
</dbReference>
<reference evidence="2 3" key="1">
    <citation type="submission" date="2020-06" db="EMBL/GenBank/DDBJ databases">
        <title>Schlegella sp. ID0723 isolated from air conditioner.</title>
        <authorList>
            <person name="Kim D.Y."/>
            <person name="Kim D.-U."/>
        </authorList>
    </citation>
    <scope>NUCLEOTIDE SEQUENCE [LARGE SCALE GENOMIC DNA]</scope>
    <source>
        <strain evidence="2 3">ID0723</strain>
    </source>
</reference>
<dbReference type="PROSITE" id="PS50828">
    <property type="entry name" value="SMR"/>
    <property type="match status" value="1"/>
</dbReference>
<dbReference type="AlphaFoldDB" id="A0A7Y6NQ98"/>
<dbReference type="InterPro" id="IPR002625">
    <property type="entry name" value="Smr_dom"/>
</dbReference>
<organism evidence="2 3">
    <name type="scientific">Piscinibacter koreensis</name>
    <dbReference type="NCBI Taxonomy" id="2742824"/>
    <lineage>
        <taxon>Bacteria</taxon>
        <taxon>Pseudomonadati</taxon>
        <taxon>Pseudomonadota</taxon>
        <taxon>Betaproteobacteria</taxon>
        <taxon>Burkholderiales</taxon>
        <taxon>Sphaerotilaceae</taxon>
        <taxon>Piscinibacter</taxon>
    </lineage>
</organism>
<dbReference type="SMART" id="SM00463">
    <property type="entry name" value="SMR"/>
    <property type="match status" value="1"/>
</dbReference>
<dbReference type="Gene3D" id="3.30.1370.110">
    <property type="match status" value="1"/>
</dbReference>
<protein>
    <submittedName>
        <fullName evidence="2">Smr/MutS family protein</fullName>
    </submittedName>
</protein>
<dbReference type="SUPFAM" id="SSF160443">
    <property type="entry name" value="SMR domain-like"/>
    <property type="match status" value="1"/>
</dbReference>
<feature type="domain" description="Smr" evidence="1">
    <location>
        <begin position="134"/>
        <end position="215"/>
    </location>
</feature>
<name>A0A7Y6NQ98_9BURK</name>
<dbReference type="PANTHER" id="PTHR35562:SF2">
    <property type="entry name" value="DNA ENDONUCLEASE SMRA-RELATED"/>
    <property type="match status" value="1"/>
</dbReference>
<evidence type="ECO:0000313" key="3">
    <source>
        <dbReference type="Proteomes" id="UP000529637"/>
    </source>
</evidence>
<sequence length="227" mass="24680">MKRAPAAKTRRLDDLGGLKAALRSAREEAAAQAAAERAREAESRRERELFTRTVGTVVPLRKVAPTVVPRPRPPAVAQQRRRDEEAVLAESISDEFDVETLLDTDDALSFRRPGIGVEVLRKLRRGVWALQGEIDLHGKRRDEAREALAAFLRDAAGNGVRCVRIVHGKGHGSPGREPVLKAKVKTWLVQRKEVLAFVHARAADGGHGALIVLLQPSRAGGAAAGKD</sequence>
<dbReference type="InterPro" id="IPR036063">
    <property type="entry name" value="Smr_dom_sf"/>
</dbReference>
<comment type="caution">
    <text evidence="2">The sequence shown here is derived from an EMBL/GenBank/DDBJ whole genome shotgun (WGS) entry which is preliminary data.</text>
</comment>
<evidence type="ECO:0000259" key="1">
    <source>
        <dbReference type="PROSITE" id="PS50828"/>
    </source>
</evidence>
<evidence type="ECO:0000313" key="2">
    <source>
        <dbReference type="EMBL" id="NUZ07274.1"/>
    </source>
</evidence>